<feature type="chain" id="PRO_5010728791" description="CFEM domain-containing protein" evidence="9">
    <location>
        <begin position="21"/>
        <end position="153"/>
    </location>
</feature>
<evidence type="ECO:0000256" key="1">
    <source>
        <dbReference type="ARBA" id="ARBA00004589"/>
    </source>
</evidence>
<feature type="domain" description="CFEM" evidence="10">
    <location>
        <begin position="45"/>
        <end position="117"/>
    </location>
</feature>
<evidence type="ECO:0000259" key="10">
    <source>
        <dbReference type="SMART" id="SM00747"/>
    </source>
</evidence>
<keyword evidence="7" id="KW-1015">Disulfide bond</keyword>
<evidence type="ECO:0000256" key="9">
    <source>
        <dbReference type="SAM" id="SignalP"/>
    </source>
</evidence>
<protein>
    <recommendedName>
        <fullName evidence="10">CFEM domain-containing protein</fullName>
    </recommendedName>
</protein>
<name>A0A1V8SIH3_9PEZI</name>
<dbReference type="AlphaFoldDB" id="A0A1V8SIH3"/>
<proteinExistence type="inferred from homology"/>
<keyword evidence="5" id="KW-0336">GPI-anchor</keyword>
<keyword evidence="5" id="KW-0325">Glycoprotein</keyword>
<evidence type="ECO:0000256" key="4">
    <source>
        <dbReference type="ARBA" id="ARBA00022525"/>
    </source>
</evidence>
<feature type="signal peptide" evidence="9">
    <location>
        <begin position="1"/>
        <end position="20"/>
    </location>
</feature>
<comment type="similarity">
    <text evidence="3">Belongs to the RBT5 family.</text>
</comment>
<evidence type="ECO:0000256" key="2">
    <source>
        <dbReference type="ARBA" id="ARBA00004613"/>
    </source>
</evidence>
<evidence type="ECO:0000313" key="12">
    <source>
        <dbReference type="Proteomes" id="UP000192596"/>
    </source>
</evidence>
<dbReference type="InParanoid" id="A0A1V8SIH3"/>
<evidence type="ECO:0000256" key="8">
    <source>
        <dbReference type="ARBA" id="ARBA00023288"/>
    </source>
</evidence>
<comment type="subcellular location">
    <subcellularLocation>
        <location evidence="1">Membrane</location>
        <topology evidence="1">Lipid-anchor</topology>
        <topology evidence="1">GPI-anchor</topology>
    </subcellularLocation>
    <subcellularLocation>
        <location evidence="2">Secreted</location>
    </subcellularLocation>
</comment>
<keyword evidence="4" id="KW-0964">Secreted</keyword>
<keyword evidence="8" id="KW-0449">Lipoprotein</keyword>
<reference evidence="12" key="1">
    <citation type="submission" date="2017-03" db="EMBL/GenBank/DDBJ databases">
        <title>Genomes of endolithic fungi from Antarctica.</title>
        <authorList>
            <person name="Coleine C."/>
            <person name="Masonjones S."/>
            <person name="Stajich J.E."/>
        </authorList>
    </citation>
    <scope>NUCLEOTIDE SEQUENCE [LARGE SCALE GENOMIC DNA]</scope>
    <source>
        <strain evidence="12">CCFEE 5527</strain>
    </source>
</reference>
<evidence type="ECO:0000256" key="5">
    <source>
        <dbReference type="ARBA" id="ARBA00022622"/>
    </source>
</evidence>
<dbReference type="Proteomes" id="UP000192596">
    <property type="component" value="Unassembled WGS sequence"/>
</dbReference>
<sequence>MKFTSIVVALAAAFPAISEALIFNKTQAYADGNLQKYRCLDTLHWVQKLPSCLKQCQINANLGDGCAYDDFACHCANYDAYSPIIEKCAFPPALGGSGSCSLQELGGVRPLVNDMCNFFNATGYTAYTDCYTRLSPKKTFAVIQKQTITILDE</sequence>
<dbReference type="OrthoDB" id="3932980at2759"/>
<keyword evidence="12" id="KW-1185">Reference proteome</keyword>
<evidence type="ECO:0000313" key="11">
    <source>
        <dbReference type="EMBL" id="OQN98936.1"/>
    </source>
</evidence>
<evidence type="ECO:0000256" key="7">
    <source>
        <dbReference type="ARBA" id="ARBA00023157"/>
    </source>
</evidence>
<dbReference type="Pfam" id="PF05730">
    <property type="entry name" value="CFEM"/>
    <property type="match status" value="1"/>
</dbReference>
<organism evidence="11 12">
    <name type="scientific">Cryoendolithus antarcticus</name>
    <dbReference type="NCBI Taxonomy" id="1507870"/>
    <lineage>
        <taxon>Eukaryota</taxon>
        <taxon>Fungi</taxon>
        <taxon>Dikarya</taxon>
        <taxon>Ascomycota</taxon>
        <taxon>Pezizomycotina</taxon>
        <taxon>Dothideomycetes</taxon>
        <taxon>Dothideomycetidae</taxon>
        <taxon>Cladosporiales</taxon>
        <taxon>Cladosporiaceae</taxon>
        <taxon>Cryoendolithus</taxon>
    </lineage>
</organism>
<dbReference type="InterPro" id="IPR008427">
    <property type="entry name" value="Extracellular_membr_CFEM_dom"/>
</dbReference>
<evidence type="ECO:0000256" key="3">
    <source>
        <dbReference type="ARBA" id="ARBA00010031"/>
    </source>
</evidence>
<accession>A0A1V8SIH3</accession>
<keyword evidence="6 9" id="KW-0732">Signal</keyword>
<dbReference type="GO" id="GO:0098552">
    <property type="term" value="C:side of membrane"/>
    <property type="evidence" value="ECO:0007669"/>
    <property type="project" value="UniProtKB-KW"/>
</dbReference>
<evidence type="ECO:0000256" key="6">
    <source>
        <dbReference type="ARBA" id="ARBA00022729"/>
    </source>
</evidence>
<gene>
    <name evidence="11" type="ORF">B0A48_15282</name>
</gene>
<dbReference type="SMART" id="SM00747">
    <property type="entry name" value="CFEM"/>
    <property type="match status" value="1"/>
</dbReference>
<dbReference type="EMBL" id="NAJO01000043">
    <property type="protein sequence ID" value="OQN98936.1"/>
    <property type="molecule type" value="Genomic_DNA"/>
</dbReference>
<keyword evidence="5" id="KW-0472">Membrane</keyword>
<comment type="caution">
    <text evidence="11">The sequence shown here is derived from an EMBL/GenBank/DDBJ whole genome shotgun (WGS) entry which is preliminary data.</text>
</comment>
<dbReference type="GO" id="GO:0005576">
    <property type="term" value="C:extracellular region"/>
    <property type="evidence" value="ECO:0007669"/>
    <property type="project" value="UniProtKB-SubCell"/>
</dbReference>